<evidence type="ECO:0000313" key="4">
    <source>
        <dbReference type="Proteomes" id="UP001447188"/>
    </source>
</evidence>
<feature type="region of interest" description="Disordered" evidence="2">
    <location>
        <begin position="275"/>
        <end position="294"/>
    </location>
</feature>
<keyword evidence="4" id="KW-1185">Reference proteome</keyword>
<reference evidence="3 4" key="1">
    <citation type="submission" date="2024-02" db="EMBL/GenBank/DDBJ databases">
        <title>Discinaceae phylogenomics.</title>
        <authorList>
            <person name="Dirks A.C."/>
            <person name="James T.Y."/>
        </authorList>
    </citation>
    <scope>NUCLEOTIDE SEQUENCE [LARGE SCALE GENOMIC DNA]</scope>
    <source>
        <strain evidence="3 4">ACD0624</strain>
    </source>
</reference>
<dbReference type="EMBL" id="JBBBZM010000106">
    <property type="protein sequence ID" value="KAL0634041.1"/>
    <property type="molecule type" value="Genomic_DNA"/>
</dbReference>
<proteinExistence type="predicted"/>
<evidence type="ECO:0000256" key="1">
    <source>
        <dbReference type="SAM" id="Coils"/>
    </source>
</evidence>
<feature type="compositionally biased region" description="Acidic residues" evidence="2">
    <location>
        <begin position="404"/>
        <end position="421"/>
    </location>
</feature>
<feature type="compositionally biased region" description="Basic and acidic residues" evidence="2">
    <location>
        <begin position="502"/>
        <end position="516"/>
    </location>
</feature>
<evidence type="ECO:0000256" key="2">
    <source>
        <dbReference type="SAM" id="MobiDB-lite"/>
    </source>
</evidence>
<accession>A0ABR3GDJ3</accession>
<feature type="compositionally biased region" description="Basic residues" evidence="2">
    <location>
        <begin position="456"/>
        <end position="468"/>
    </location>
</feature>
<feature type="coiled-coil region" evidence="1">
    <location>
        <begin position="546"/>
        <end position="573"/>
    </location>
</feature>
<feature type="compositionally biased region" description="Pro residues" evidence="2">
    <location>
        <begin position="328"/>
        <end position="341"/>
    </location>
</feature>
<comment type="caution">
    <text evidence="3">The sequence shown here is derived from an EMBL/GenBank/DDBJ whole genome shotgun (WGS) entry which is preliminary data.</text>
</comment>
<sequence>MAEGRSRIEIRPESGWNLRSNPPPNGERNFAEIALLSISAKSSLSPPITYWEKYPGPPGSVDHANSVWRNMIFFLRLRISPYGSRFFNLYCKSPPFPAPSEDRIEISWTVGNQVILDGVGVGTKTGEIHIEFQLRAEGRYIPAPKIYSSPTQSSWMKIPHSLRDTLRPMGAPTRLRVVVESETDLSMLESFFAEPSVLIKSPMLPESRRSNLQVAREHRSARPQTNPQLDPRVYDPFPGIPVSLGRITHPLPEIKSVSKSSTPAEPSQALAAMELSDGGGSHQNGKGADSDVASARSSSSAWSFLGKPRENNPAASSPSSSSSSEPLPSLPSPPPPPPPPPSRRRPKRAPVVVKLESESDSDVQIIKTTQRKPKKLNGASKEGVKTKEKRKKKCRDVVEPIVIEADDDNEEAENVNEDDAESERKRKKKKRREKRKSKNLDNDGDIEMESDTRSIPPKKKKKKSRRKAPVSDSESPVVTKKTKKKRKGKSKEIQPQSEPDDSPPRKPSESISESRRPTKRKHPDPGSDDDNDDNNEANSEGLSVQRERLKKRINEINMTKHELRVEQEELKAKLLRLDFTTRKLDGANTIRAHCVCSACKKYGHRKNSVVCEMHPDAKRIALWRNLK</sequence>
<name>A0ABR3GDJ3_9PEZI</name>
<feature type="region of interest" description="Disordered" evidence="2">
    <location>
        <begin position="299"/>
        <end position="546"/>
    </location>
</feature>
<protein>
    <submittedName>
        <fullName evidence="3">Uncharacterized protein</fullName>
    </submittedName>
</protein>
<feature type="compositionally biased region" description="Basic residues" evidence="2">
    <location>
        <begin position="480"/>
        <end position="489"/>
    </location>
</feature>
<feature type="compositionally biased region" description="Acidic residues" evidence="2">
    <location>
        <begin position="526"/>
        <end position="535"/>
    </location>
</feature>
<feature type="region of interest" description="Disordered" evidence="2">
    <location>
        <begin position="209"/>
        <end position="237"/>
    </location>
</feature>
<gene>
    <name evidence="3" type="ORF">Q9L58_007059</name>
</gene>
<feature type="compositionally biased region" description="Low complexity" evidence="2">
    <location>
        <begin position="311"/>
        <end position="327"/>
    </location>
</feature>
<evidence type="ECO:0000313" key="3">
    <source>
        <dbReference type="EMBL" id="KAL0634041.1"/>
    </source>
</evidence>
<organism evidence="3 4">
    <name type="scientific">Discina gigas</name>
    <dbReference type="NCBI Taxonomy" id="1032678"/>
    <lineage>
        <taxon>Eukaryota</taxon>
        <taxon>Fungi</taxon>
        <taxon>Dikarya</taxon>
        <taxon>Ascomycota</taxon>
        <taxon>Pezizomycotina</taxon>
        <taxon>Pezizomycetes</taxon>
        <taxon>Pezizales</taxon>
        <taxon>Discinaceae</taxon>
        <taxon>Discina</taxon>
    </lineage>
</organism>
<keyword evidence="1" id="KW-0175">Coiled coil</keyword>
<feature type="compositionally biased region" description="Basic residues" evidence="2">
    <location>
        <begin position="425"/>
        <end position="437"/>
    </location>
</feature>
<dbReference type="Proteomes" id="UP001447188">
    <property type="component" value="Unassembled WGS sequence"/>
</dbReference>